<dbReference type="EMBL" id="CP047650">
    <property type="protein sequence ID" value="QHI99620.1"/>
    <property type="molecule type" value="Genomic_DNA"/>
</dbReference>
<dbReference type="PROSITE" id="PS50109">
    <property type="entry name" value="HIS_KIN"/>
    <property type="match status" value="1"/>
</dbReference>
<dbReference type="InterPro" id="IPR036097">
    <property type="entry name" value="HisK_dim/P_sf"/>
</dbReference>
<dbReference type="PANTHER" id="PTHR42878">
    <property type="entry name" value="TWO-COMPONENT HISTIDINE KINASE"/>
    <property type="match status" value="1"/>
</dbReference>
<dbReference type="GO" id="GO:0000155">
    <property type="term" value="F:phosphorelay sensor kinase activity"/>
    <property type="evidence" value="ECO:0007669"/>
    <property type="project" value="InterPro"/>
</dbReference>
<dbReference type="InterPro" id="IPR036890">
    <property type="entry name" value="HATPase_C_sf"/>
</dbReference>
<dbReference type="GO" id="GO:0007234">
    <property type="term" value="P:osmosensory signaling via phosphorelay pathway"/>
    <property type="evidence" value="ECO:0007669"/>
    <property type="project" value="TreeGrafter"/>
</dbReference>
<evidence type="ECO:0000313" key="9">
    <source>
        <dbReference type="Proteomes" id="UP000464787"/>
    </source>
</evidence>
<dbReference type="InterPro" id="IPR003594">
    <property type="entry name" value="HATPase_dom"/>
</dbReference>
<proteinExistence type="predicted"/>
<dbReference type="CDD" id="cd00082">
    <property type="entry name" value="HisKA"/>
    <property type="match status" value="1"/>
</dbReference>
<dbReference type="Pfam" id="PF00512">
    <property type="entry name" value="HisKA"/>
    <property type="match status" value="1"/>
</dbReference>
<sequence length="248" mass="27378">MNTSPFSAAPPPAVVTERRDRRNPRADLDDLFRAISHDLRAPVRHLGAFGLMLRERLGELGGDGEALSCLDAMDEATQNLGRMIDGVLELSRIARAPLLRQPMNVGEVVDEVRGQLSEHLGSRIVEWHIADHWPDCQADVALVRQLFERLLANAVKFTRRREVAMIAVGWHLLPDNRIEYFVRDNGAGFNQASAEGLFGIFKRLHTQSDFDGLGVGLAGARQIVERHGGRIGADATLDVGCTVRFTLG</sequence>
<dbReference type="PRINTS" id="PR00344">
    <property type="entry name" value="BCTRLSENSOR"/>
</dbReference>
<dbReference type="SUPFAM" id="SSF47384">
    <property type="entry name" value="Homodimeric domain of signal transducing histidine kinase"/>
    <property type="match status" value="1"/>
</dbReference>
<feature type="region of interest" description="Disordered" evidence="6">
    <location>
        <begin position="1"/>
        <end position="22"/>
    </location>
</feature>
<evidence type="ECO:0000256" key="4">
    <source>
        <dbReference type="ARBA" id="ARBA00022679"/>
    </source>
</evidence>
<dbReference type="GO" id="GO:0030295">
    <property type="term" value="F:protein kinase activator activity"/>
    <property type="evidence" value="ECO:0007669"/>
    <property type="project" value="TreeGrafter"/>
</dbReference>
<dbReference type="SMART" id="SM00388">
    <property type="entry name" value="HisKA"/>
    <property type="match status" value="1"/>
</dbReference>
<keyword evidence="3" id="KW-0597">Phosphoprotein</keyword>
<dbReference type="GO" id="GO:0000156">
    <property type="term" value="F:phosphorelay response regulator activity"/>
    <property type="evidence" value="ECO:0007669"/>
    <property type="project" value="TreeGrafter"/>
</dbReference>
<dbReference type="Pfam" id="PF02518">
    <property type="entry name" value="HATPase_c"/>
    <property type="match status" value="1"/>
</dbReference>
<dbReference type="AlphaFoldDB" id="A0A857J6J4"/>
<dbReference type="KEGG" id="xyk:GT347_17545"/>
<evidence type="ECO:0000256" key="6">
    <source>
        <dbReference type="SAM" id="MobiDB-lite"/>
    </source>
</evidence>
<evidence type="ECO:0000313" key="8">
    <source>
        <dbReference type="EMBL" id="QHI99620.1"/>
    </source>
</evidence>
<keyword evidence="9" id="KW-1185">Reference proteome</keyword>
<evidence type="ECO:0000256" key="3">
    <source>
        <dbReference type="ARBA" id="ARBA00022553"/>
    </source>
</evidence>
<dbReference type="Gene3D" id="3.30.565.10">
    <property type="entry name" value="Histidine kinase-like ATPase, C-terminal domain"/>
    <property type="match status" value="1"/>
</dbReference>
<dbReference type="InterPro" id="IPR005467">
    <property type="entry name" value="His_kinase_dom"/>
</dbReference>
<gene>
    <name evidence="8" type="ORF">GT347_17545</name>
</gene>
<evidence type="ECO:0000256" key="2">
    <source>
        <dbReference type="ARBA" id="ARBA00012438"/>
    </source>
</evidence>
<dbReference type="SUPFAM" id="SSF55874">
    <property type="entry name" value="ATPase domain of HSP90 chaperone/DNA topoisomerase II/histidine kinase"/>
    <property type="match status" value="1"/>
</dbReference>
<keyword evidence="5 8" id="KW-0418">Kinase</keyword>
<organism evidence="8 9">
    <name type="scientific">Xylophilus rhododendri</name>
    <dbReference type="NCBI Taxonomy" id="2697032"/>
    <lineage>
        <taxon>Bacteria</taxon>
        <taxon>Pseudomonadati</taxon>
        <taxon>Pseudomonadota</taxon>
        <taxon>Betaproteobacteria</taxon>
        <taxon>Burkholderiales</taxon>
        <taxon>Xylophilus</taxon>
    </lineage>
</organism>
<dbReference type="Gene3D" id="1.10.287.130">
    <property type="match status" value="1"/>
</dbReference>
<evidence type="ECO:0000256" key="5">
    <source>
        <dbReference type="ARBA" id="ARBA00022777"/>
    </source>
</evidence>
<accession>A0A857J6J4</accession>
<dbReference type="PANTHER" id="PTHR42878:SF15">
    <property type="entry name" value="BACTERIOPHYTOCHROME"/>
    <property type="match status" value="1"/>
</dbReference>
<name>A0A857J6J4_9BURK</name>
<comment type="catalytic activity">
    <reaction evidence="1">
        <text>ATP + protein L-histidine = ADP + protein N-phospho-L-histidine.</text>
        <dbReference type="EC" id="2.7.13.3"/>
    </reaction>
</comment>
<keyword evidence="4" id="KW-0808">Transferase</keyword>
<protein>
    <recommendedName>
        <fullName evidence="2">histidine kinase</fullName>
        <ecNumber evidence="2">2.7.13.3</ecNumber>
    </recommendedName>
</protein>
<dbReference type="InterPro" id="IPR050351">
    <property type="entry name" value="BphY/WalK/GraS-like"/>
</dbReference>
<dbReference type="SMART" id="SM00387">
    <property type="entry name" value="HATPase_c"/>
    <property type="match status" value="1"/>
</dbReference>
<dbReference type="EC" id="2.7.13.3" evidence="2"/>
<evidence type="ECO:0000256" key="1">
    <source>
        <dbReference type="ARBA" id="ARBA00000085"/>
    </source>
</evidence>
<dbReference type="RefSeq" id="WP_160553432.1">
    <property type="nucleotide sequence ID" value="NZ_CP047650.1"/>
</dbReference>
<feature type="domain" description="Histidine kinase" evidence="7">
    <location>
        <begin position="34"/>
        <end position="248"/>
    </location>
</feature>
<dbReference type="InterPro" id="IPR004358">
    <property type="entry name" value="Sig_transdc_His_kin-like_C"/>
</dbReference>
<dbReference type="InterPro" id="IPR003661">
    <property type="entry name" value="HisK_dim/P_dom"/>
</dbReference>
<dbReference type="Proteomes" id="UP000464787">
    <property type="component" value="Chromosome"/>
</dbReference>
<evidence type="ECO:0000259" key="7">
    <source>
        <dbReference type="PROSITE" id="PS50109"/>
    </source>
</evidence>
<reference evidence="8 9" key="1">
    <citation type="submission" date="2020-01" db="EMBL/GenBank/DDBJ databases">
        <title>Genome sequencing of strain KACC 21265.</title>
        <authorList>
            <person name="Heo J."/>
            <person name="Kim S.-J."/>
            <person name="Kim J.-S."/>
            <person name="Hong S.-B."/>
            <person name="Kwon S.-W."/>
        </authorList>
    </citation>
    <scope>NUCLEOTIDE SEQUENCE [LARGE SCALE GENOMIC DNA]</scope>
    <source>
        <strain evidence="8 9">KACC 21265</strain>
    </source>
</reference>